<comment type="caution">
    <text evidence="2">The sequence shown here is derived from an EMBL/GenBank/DDBJ whole genome shotgun (WGS) entry which is preliminary data.</text>
</comment>
<feature type="compositionally biased region" description="Polar residues" evidence="1">
    <location>
        <begin position="36"/>
        <end position="46"/>
    </location>
</feature>
<dbReference type="AlphaFoldDB" id="A0A5B0LVN1"/>
<protein>
    <submittedName>
        <fullName evidence="2">Uncharacterized protein</fullName>
    </submittedName>
</protein>
<dbReference type="OrthoDB" id="10561280at2759"/>
<evidence type="ECO:0000313" key="2">
    <source>
        <dbReference type="EMBL" id="KAA1068997.1"/>
    </source>
</evidence>
<feature type="region of interest" description="Disordered" evidence="1">
    <location>
        <begin position="1"/>
        <end position="46"/>
    </location>
</feature>
<dbReference type="EMBL" id="VSWC01000183">
    <property type="protein sequence ID" value="KAA1068997.1"/>
    <property type="molecule type" value="Genomic_DNA"/>
</dbReference>
<evidence type="ECO:0000256" key="1">
    <source>
        <dbReference type="SAM" id="MobiDB-lite"/>
    </source>
</evidence>
<keyword evidence="3" id="KW-1185">Reference proteome</keyword>
<proteinExistence type="predicted"/>
<reference evidence="2 3" key="1">
    <citation type="submission" date="2019-05" db="EMBL/GenBank/DDBJ databases">
        <title>Emergence of the Ug99 lineage of the wheat stem rust pathogen through somatic hybridization.</title>
        <authorList>
            <person name="Li F."/>
            <person name="Upadhyaya N.M."/>
            <person name="Sperschneider J."/>
            <person name="Matny O."/>
            <person name="Nguyen-Phuc H."/>
            <person name="Mago R."/>
            <person name="Raley C."/>
            <person name="Miller M.E."/>
            <person name="Silverstein K.A.T."/>
            <person name="Henningsen E."/>
            <person name="Hirsch C.D."/>
            <person name="Visser B."/>
            <person name="Pretorius Z.A."/>
            <person name="Steffenson B.J."/>
            <person name="Schwessinger B."/>
            <person name="Dodds P.N."/>
            <person name="Figueroa M."/>
        </authorList>
    </citation>
    <scope>NUCLEOTIDE SEQUENCE [LARGE SCALE GENOMIC DNA]</scope>
    <source>
        <strain evidence="2">21-0</strain>
    </source>
</reference>
<gene>
    <name evidence="2" type="ORF">PGT21_008227</name>
</gene>
<sequence length="357" mass="40174">MVISTNDFLSGDLDDPSTQFEGVRDSLPPFPDAHPTRTTPPSTQFQATDPAVILGDPSNNDDNNDDDVLMNDRPAALIGSDLSIDQVCSQLQLKLKLDPEHLNIAHLTSKCTLEARHANTIFAIAAFSQLKCSPAPAAIHVFDERFRDFVRASARMILLKPTLEAYSNNPHRNGTLPKTLYYLTLDAIDQQPDEWKEDHLAPESTREDPPALEAYRDAVGELLKHQRSNLRTLLLGNILETQRISIKGSVPNRHEMITAIYEDLPPRTAKMTASEIQHQVNTNWAMRIRMSYARLVMVHYYVHNHAQLVLDKDNELFSHMKHYNDIPKEEFTVPTLDDVRQAQATAAAALGNRNQEA</sequence>
<evidence type="ECO:0000313" key="3">
    <source>
        <dbReference type="Proteomes" id="UP000324748"/>
    </source>
</evidence>
<organism evidence="2 3">
    <name type="scientific">Puccinia graminis f. sp. tritici</name>
    <dbReference type="NCBI Taxonomy" id="56615"/>
    <lineage>
        <taxon>Eukaryota</taxon>
        <taxon>Fungi</taxon>
        <taxon>Dikarya</taxon>
        <taxon>Basidiomycota</taxon>
        <taxon>Pucciniomycotina</taxon>
        <taxon>Pucciniomycetes</taxon>
        <taxon>Pucciniales</taxon>
        <taxon>Pucciniaceae</taxon>
        <taxon>Puccinia</taxon>
    </lineage>
</organism>
<name>A0A5B0LVN1_PUCGR</name>
<accession>A0A5B0LVN1</accession>
<dbReference type="Proteomes" id="UP000324748">
    <property type="component" value="Unassembled WGS sequence"/>
</dbReference>